<keyword evidence="3" id="KW-1185">Reference proteome</keyword>
<evidence type="ECO:0000256" key="1">
    <source>
        <dbReference type="SAM" id="MobiDB-lite"/>
    </source>
</evidence>
<comment type="caution">
    <text evidence="2">The sequence shown here is derived from an EMBL/GenBank/DDBJ whole genome shotgun (WGS) entry which is preliminary data.</text>
</comment>
<proteinExistence type="predicted"/>
<dbReference type="EMBL" id="JAYMYS010000006">
    <property type="protein sequence ID" value="KAK7388337.1"/>
    <property type="molecule type" value="Genomic_DNA"/>
</dbReference>
<organism evidence="2 3">
    <name type="scientific">Psophocarpus tetragonolobus</name>
    <name type="common">Winged bean</name>
    <name type="synonym">Dolichos tetragonolobus</name>
    <dbReference type="NCBI Taxonomy" id="3891"/>
    <lineage>
        <taxon>Eukaryota</taxon>
        <taxon>Viridiplantae</taxon>
        <taxon>Streptophyta</taxon>
        <taxon>Embryophyta</taxon>
        <taxon>Tracheophyta</taxon>
        <taxon>Spermatophyta</taxon>
        <taxon>Magnoliopsida</taxon>
        <taxon>eudicotyledons</taxon>
        <taxon>Gunneridae</taxon>
        <taxon>Pentapetalae</taxon>
        <taxon>rosids</taxon>
        <taxon>fabids</taxon>
        <taxon>Fabales</taxon>
        <taxon>Fabaceae</taxon>
        <taxon>Papilionoideae</taxon>
        <taxon>50 kb inversion clade</taxon>
        <taxon>NPAAA clade</taxon>
        <taxon>indigoferoid/millettioid clade</taxon>
        <taxon>Phaseoleae</taxon>
        <taxon>Psophocarpus</taxon>
    </lineage>
</organism>
<protein>
    <submittedName>
        <fullName evidence="2">Uncharacterized protein</fullName>
    </submittedName>
</protein>
<sequence>MIALAYLFRVRVAAQESPIDRKDTCRVIRYISIEIPKDGELVLSGVGGSFGSQNSQTTSEIEQEDADKHNTQSPQLDIEKAIYELHRSTSGGT</sequence>
<name>A0AAN9S398_PSOTE</name>
<reference evidence="2 3" key="1">
    <citation type="submission" date="2024-01" db="EMBL/GenBank/DDBJ databases">
        <title>The genomes of 5 underutilized Papilionoideae crops provide insights into root nodulation and disease resistanc.</title>
        <authorList>
            <person name="Jiang F."/>
        </authorList>
    </citation>
    <scope>NUCLEOTIDE SEQUENCE [LARGE SCALE GENOMIC DNA]</scope>
    <source>
        <strain evidence="2">DUOXIRENSHENG_FW03</strain>
        <tissue evidence="2">Leaves</tissue>
    </source>
</reference>
<dbReference type="AlphaFoldDB" id="A0AAN9S398"/>
<feature type="region of interest" description="Disordered" evidence="1">
    <location>
        <begin position="46"/>
        <end position="75"/>
    </location>
</feature>
<dbReference type="Proteomes" id="UP001386955">
    <property type="component" value="Unassembled WGS sequence"/>
</dbReference>
<evidence type="ECO:0000313" key="3">
    <source>
        <dbReference type="Proteomes" id="UP001386955"/>
    </source>
</evidence>
<accession>A0AAN9S398</accession>
<evidence type="ECO:0000313" key="2">
    <source>
        <dbReference type="EMBL" id="KAK7388337.1"/>
    </source>
</evidence>
<gene>
    <name evidence="2" type="ORF">VNO78_23152</name>
</gene>